<protein>
    <submittedName>
        <fullName evidence="1">Uncharacterized protein</fullName>
    </submittedName>
</protein>
<proteinExistence type="predicted"/>
<dbReference type="AlphaFoldDB" id="A0A420EBF7"/>
<comment type="caution">
    <text evidence="1">The sequence shown here is derived from an EMBL/GenBank/DDBJ whole genome shotgun (WGS) entry which is preliminary data.</text>
</comment>
<dbReference type="Proteomes" id="UP000286482">
    <property type="component" value="Unassembled WGS sequence"/>
</dbReference>
<organism evidence="1 2">
    <name type="scientific">Alginatibacterium sediminis</name>
    <dbReference type="NCBI Taxonomy" id="2164068"/>
    <lineage>
        <taxon>Bacteria</taxon>
        <taxon>Pseudomonadati</taxon>
        <taxon>Pseudomonadota</taxon>
        <taxon>Gammaproteobacteria</taxon>
        <taxon>Alteromonadales</taxon>
        <taxon>Alteromonadaceae</taxon>
        <taxon>Alginatibacterium</taxon>
    </lineage>
</organism>
<keyword evidence="2" id="KW-1185">Reference proteome</keyword>
<evidence type="ECO:0000313" key="1">
    <source>
        <dbReference type="EMBL" id="RKF17972.1"/>
    </source>
</evidence>
<sequence>MFGVAGHYIYINVPDADGHAARHIVTEIGRNLEQEISEDNYSCGLYEQQTVGSVLSDMLSSSIAHKLNPLSAGCFETTCSLSVSYCRPWQTQECNQTFLIYQRDQNDDAILGSFKCIDLP</sequence>
<name>A0A420EBF7_9ALTE</name>
<gene>
    <name evidence="1" type="ORF">DBZ36_12045</name>
</gene>
<accession>A0A420EBF7</accession>
<evidence type="ECO:0000313" key="2">
    <source>
        <dbReference type="Proteomes" id="UP000286482"/>
    </source>
</evidence>
<reference evidence="1 2" key="1">
    <citation type="submission" date="2018-09" db="EMBL/GenBank/DDBJ databases">
        <authorList>
            <person name="Wang Z."/>
        </authorList>
    </citation>
    <scope>NUCLEOTIDE SEQUENCE [LARGE SCALE GENOMIC DNA]</scope>
    <source>
        <strain evidence="1 2">ALS 81</strain>
    </source>
</reference>
<dbReference type="EMBL" id="RAQO01000006">
    <property type="protein sequence ID" value="RKF17972.1"/>
    <property type="molecule type" value="Genomic_DNA"/>
</dbReference>